<keyword evidence="4" id="KW-0460">Magnesium</keyword>
<evidence type="ECO:0000313" key="8">
    <source>
        <dbReference type="Proteomes" id="UP000829756"/>
    </source>
</evidence>
<evidence type="ECO:0000256" key="1">
    <source>
        <dbReference type="ARBA" id="ARBA00001946"/>
    </source>
</evidence>
<dbReference type="EMBL" id="SLXE01000019">
    <property type="protein sequence ID" value="TCP03739.1"/>
    <property type="molecule type" value="Genomic_DNA"/>
</dbReference>
<dbReference type="InterPro" id="IPR023214">
    <property type="entry name" value="HAD_sf"/>
</dbReference>
<dbReference type="InterPro" id="IPR036412">
    <property type="entry name" value="HAD-like_sf"/>
</dbReference>
<dbReference type="GO" id="GO:0016791">
    <property type="term" value="F:phosphatase activity"/>
    <property type="evidence" value="ECO:0007669"/>
    <property type="project" value="TreeGrafter"/>
</dbReference>
<dbReference type="SFLD" id="SFLDG01129">
    <property type="entry name" value="C1.5:_HAD__Beta-PGM__Phosphata"/>
    <property type="match status" value="1"/>
</dbReference>
<dbReference type="GO" id="GO:0044281">
    <property type="term" value="P:small molecule metabolic process"/>
    <property type="evidence" value="ECO:0007669"/>
    <property type="project" value="UniProtKB-ARBA"/>
</dbReference>
<dbReference type="SUPFAM" id="SSF56784">
    <property type="entry name" value="HAD-like"/>
    <property type="match status" value="1"/>
</dbReference>
<reference evidence="6" key="3">
    <citation type="journal article" date="2022" name="Res Sq">
        <title>Evolution of multicellular longitudinally dividing oral cavity symbionts (Neisseriaceae).</title>
        <authorList>
            <person name="Nyongesa S."/>
            <person name="Weber P."/>
            <person name="Bernet E."/>
            <person name="Pullido F."/>
            <person name="Nieckarz M."/>
            <person name="Delaby M."/>
            <person name="Nieves C."/>
            <person name="Viehboeck T."/>
            <person name="Krause N."/>
            <person name="Rivera-Millot A."/>
            <person name="Nakamura A."/>
            <person name="Vischer N."/>
            <person name="VanNieuwenhze M."/>
            <person name="Brun Y."/>
            <person name="Cava F."/>
            <person name="Bulgheresi S."/>
            <person name="Veyrier F."/>
        </authorList>
    </citation>
    <scope>NUCLEOTIDE SEQUENCE</scope>
    <source>
        <strain evidence="6">1258/02</strain>
    </source>
</reference>
<dbReference type="Gene3D" id="1.10.150.520">
    <property type="match status" value="1"/>
</dbReference>
<evidence type="ECO:0000313" key="5">
    <source>
        <dbReference type="EMBL" id="TCP03739.1"/>
    </source>
</evidence>
<evidence type="ECO:0000256" key="2">
    <source>
        <dbReference type="ARBA" id="ARBA00022723"/>
    </source>
</evidence>
<dbReference type="Gene3D" id="3.40.50.1000">
    <property type="entry name" value="HAD superfamily/HAD-like"/>
    <property type="match status" value="1"/>
</dbReference>
<comment type="cofactor">
    <cofactor evidence="1">
        <name>Mg(2+)</name>
        <dbReference type="ChEBI" id="CHEBI:18420"/>
    </cofactor>
</comment>
<reference evidence="5 7" key="1">
    <citation type="submission" date="2019-03" db="EMBL/GenBank/DDBJ databases">
        <title>Genomic Encyclopedia of Type Strains, Phase IV (KMG-IV): sequencing the most valuable type-strain genomes for metagenomic binning, comparative biology and taxonomic classification.</title>
        <authorList>
            <person name="Goeker M."/>
        </authorList>
    </citation>
    <scope>NUCLEOTIDE SEQUENCE [LARGE SCALE GENOMIC DNA]</scope>
    <source>
        <strain evidence="5 7">DSM 17474</strain>
    </source>
</reference>
<dbReference type="AlphaFoldDB" id="A0AAE9GXY0"/>
<evidence type="ECO:0000313" key="7">
    <source>
        <dbReference type="Proteomes" id="UP000294721"/>
    </source>
</evidence>
<keyword evidence="7" id="KW-1185">Reference proteome</keyword>
<dbReference type="NCBIfam" id="TIGR01549">
    <property type="entry name" value="HAD-SF-IA-v1"/>
    <property type="match status" value="1"/>
</dbReference>
<protein>
    <submittedName>
        <fullName evidence="6">HAD family hydrolase</fullName>
    </submittedName>
    <submittedName>
        <fullName evidence="5">Hydrolase of the HAD superfamily</fullName>
    </submittedName>
</protein>
<sequence length="224" mass="25928">MNTPIRADESVIVFDLDDTLYAEFDYKVSGIKAVCRQVAELYPQCDKQALLSSLNMQGNSWLDDLCDYCHFNDSEKAALLWQYRLHTPDIRPYMPSEKLKKLIRQFAGSALITDGRSLTQRLKLSALGLADCFEHVLVSEAFASEKPQPERFVFVEEKYPAKTWIYIGDNIKKDFVTPNRRGWRTIGLRAAPHNIHRHEAADFPDDHQPHHWINHLEEIKDLLC</sequence>
<keyword evidence="3 6" id="KW-0378">Hydrolase</keyword>
<dbReference type="Proteomes" id="UP000829756">
    <property type="component" value="Chromosome"/>
</dbReference>
<dbReference type="InterPro" id="IPR051400">
    <property type="entry name" value="HAD-like_hydrolase"/>
</dbReference>
<dbReference type="SFLD" id="SFLDS00003">
    <property type="entry name" value="Haloacid_Dehalogenase"/>
    <property type="match status" value="1"/>
</dbReference>
<organism evidence="6 8">
    <name type="scientific">Uruburuella suis</name>
    <dbReference type="NCBI Taxonomy" id="252130"/>
    <lineage>
        <taxon>Bacteria</taxon>
        <taxon>Pseudomonadati</taxon>
        <taxon>Pseudomonadota</taxon>
        <taxon>Betaproteobacteria</taxon>
        <taxon>Neisseriales</taxon>
        <taxon>Neisseriaceae</taxon>
        <taxon>Uruburuella</taxon>
    </lineage>
</organism>
<evidence type="ECO:0000313" key="6">
    <source>
        <dbReference type="EMBL" id="UOO79795.1"/>
    </source>
</evidence>
<dbReference type="EMBL" id="CP091507">
    <property type="protein sequence ID" value="UOO79795.1"/>
    <property type="molecule type" value="Genomic_DNA"/>
</dbReference>
<dbReference type="RefSeq" id="WP_132954192.1">
    <property type="nucleotide sequence ID" value="NZ_CP091507.1"/>
</dbReference>
<dbReference type="Pfam" id="PF13419">
    <property type="entry name" value="HAD_2"/>
    <property type="match status" value="1"/>
</dbReference>
<dbReference type="Proteomes" id="UP000294721">
    <property type="component" value="Unassembled WGS sequence"/>
</dbReference>
<proteinExistence type="predicted"/>
<name>A0AAE9GXY0_9NEIS</name>
<evidence type="ECO:0000256" key="4">
    <source>
        <dbReference type="ARBA" id="ARBA00022842"/>
    </source>
</evidence>
<dbReference type="PANTHER" id="PTHR46470">
    <property type="entry name" value="N-ACYLNEURAMINATE-9-PHOSPHATASE"/>
    <property type="match status" value="1"/>
</dbReference>
<gene>
    <name evidence="5" type="ORF">EV680_11931</name>
    <name evidence="6" type="ORF">LVJ78_01850</name>
</gene>
<dbReference type="PANTHER" id="PTHR46470:SF2">
    <property type="entry name" value="GLYCERALDEHYDE 3-PHOSPHATE PHOSPHATASE"/>
    <property type="match status" value="1"/>
</dbReference>
<dbReference type="KEGG" id="usu:LVJ78_01850"/>
<dbReference type="InterPro" id="IPR006439">
    <property type="entry name" value="HAD-SF_hydro_IA"/>
</dbReference>
<dbReference type="GO" id="GO:0046872">
    <property type="term" value="F:metal ion binding"/>
    <property type="evidence" value="ECO:0007669"/>
    <property type="project" value="UniProtKB-KW"/>
</dbReference>
<reference evidence="6" key="2">
    <citation type="submission" date="2021-12" db="EMBL/GenBank/DDBJ databases">
        <authorList>
            <person name="Veyrier F.J."/>
        </authorList>
    </citation>
    <scope>NUCLEOTIDE SEQUENCE</scope>
    <source>
        <strain evidence="6">1258/02</strain>
    </source>
</reference>
<evidence type="ECO:0000256" key="3">
    <source>
        <dbReference type="ARBA" id="ARBA00022801"/>
    </source>
</evidence>
<keyword evidence="2" id="KW-0479">Metal-binding</keyword>
<accession>A0AAE9GXY0</accession>
<dbReference type="InterPro" id="IPR041492">
    <property type="entry name" value="HAD_2"/>
</dbReference>